<protein>
    <submittedName>
        <fullName evidence="1">Uncharacterized protein</fullName>
    </submittedName>
</protein>
<evidence type="ECO:0000313" key="1">
    <source>
        <dbReference type="EMBL" id="CAF1524330.1"/>
    </source>
</evidence>
<dbReference type="AlphaFoldDB" id="A0A815UV10"/>
<name>A0A815UV10_9BILA</name>
<dbReference type="EMBL" id="CAJNOT010009338">
    <property type="protein sequence ID" value="CAF1524330.1"/>
    <property type="molecule type" value="Genomic_DNA"/>
</dbReference>
<dbReference type="Proteomes" id="UP000663864">
    <property type="component" value="Unassembled WGS sequence"/>
</dbReference>
<organism evidence="1 2">
    <name type="scientific">Rotaria sordida</name>
    <dbReference type="NCBI Taxonomy" id="392033"/>
    <lineage>
        <taxon>Eukaryota</taxon>
        <taxon>Metazoa</taxon>
        <taxon>Spiralia</taxon>
        <taxon>Gnathifera</taxon>
        <taxon>Rotifera</taxon>
        <taxon>Eurotatoria</taxon>
        <taxon>Bdelloidea</taxon>
        <taxon>Philodinida</taxon>
        <taxon>Philodinidae</taxon>
        <taxon>Rotaria</taxon>
    </lineage>
</organism>
<comment type="caution">
    <text evidence="1">The sequence shown here is derived from an EMBL/GenBank/DDBJ whole genome shotgun (WGS) entry which is preliminary data.</text>
</comment>
<gene>
    <name evidence="1" type="ORF">ZHD862_LOCUS38499</name>
</gene>
<reference evidence="1" key="1">
    <citation type="submission" date="2021-02" db="EMBL/GenBank/DDBJ databases">
        <authorList>
            <person name="Nowell W R."/>
        </authorList>
    </citation>
    <scope>NUCLEOTIDE SEQUENCE</scope>
</reference>
<evidence type="ECO:0000313" key="2">
    <source>
        <dbReference type="Proteomes" id="UP000663864"/>
    </source>
</evidence>
<proteinExistence type="predicted"/>
<feature type="non-terminal residue" evidence="1">
    <location>
        <position position="1"/>
    </location>
</feature>
<sequence>QSKSSGGGALTPYKKKA</sequence>
<accession>A0A815UV10</accession>